<reference evidence="5 6" key="1">
    <citation type="submission" date="2016-12" db="EMBL/GenBank/DDBJ databases">
        <title>Genomic comparison of strains in the 'Actinomyces naeslundii' group.</title>
        <authorList>
            <person name="Mughal S.R."/>
            <person name="Do T."/>
            <person name="Gilbert S.C."/>
            <person name="Witherden E.A."/>
            <person name="Didelot X."/>
            <person name="Beighton D."/>
        </authorList>
    </citation>
    <scope>NUCLEOTIDE SEQUENCE [LARGE SCALE GENOMIC DNA]</scope>
    <source>
        <strain evidence="5 6">S64C</strain>
    </source>
</reference>
<dbReference type="Gene3D" id="1.10.10.60">
    <property type="entry name" value="Homeodomain-like"/>
    <property type="match status" value="1"/>
</dbReference>
<dbReference type="GO" id="GO:0043565">
    <property type="term" value="F:sequence-specific DNA binding"/>
    <property type="evidence" value="ECO:0007669"/>
    <property type="project" value="InterPro"/>
</dbReference>
<evidence type="ECO:0000256" key="3">
    <source>
        <dbReference type="ARBA" id="ARBA00023163"/>
    </source>
</evidence>
<keyword evidence="2 5" id="KW-0238">DNA-binding</keyword>
<sequence length="236" mass="25802">MYSETVLSEQRTLWRSVGGAAAIIPADGCVDLIVRSDQVLLCGPQTRIIRAPADDLHPTVGLRLEAGTARKVLPVAPNELRDRVVELRTALGSEAAVLYDLMMRASNDSHPDLVLSELLVDQAEPWVTTTRHLARTGASARDAARALDWSERTLRRRMLETFGYGYTTLVRIERASRARSLLQRGFSLADVSVTTGYADQPHMTREFTSLVGLTPAQFSKAAKRSTLLPSGSSTVA</sequence>
<evidence type="ECO:0000313" key="5">
    <source>
        <dbReference type="EMBL" id="OLL13082.1"/>
    </source>
</evidence>
<protein>
    <submittedName>
        <fullName evidence="5">DNA-binding protein</fullName>
    </submittedName>
</protein>
<dbReference type="AlphaFoldDB" id="A0A1Q8HW51"/>
<evidence type="ECO:0000256" key="2">
    <source>
        <dbReference type="ARBA" id="ARBA00023125"/>
    </source>
</evidence>
<dbReference type="InterPro" id="IPR050204">
    <property type="entry name" value="AraC_XylS_family_regulators"/>
</dbReference>
<keyword evidence="3" id="KW-0804">Transcription</keyword>
<dbReference type="Pfam" id="PF12833">
    <property type="entry name" value="HTH_18"/>
    <property type="match status" value="1"/>
</dbReference>
<organism evidence="5 6">
    <name type="scientific">Actinomyces oris</name>
    <dbReference type="NCBI Taxonomy" id="544580"/>
    <lineage>
        <taxon>Bacteria</taxon>
        <taxon>Bacillati</taxon>
        <taxon>Actinomycetota</taxon>
        <taxon>Actinomycetes</taxon>
        <taxon>Actinomycetales</taxon>
        <taxon>Actinomycetaceae</taxon>
        <taxon>Actinomyces</taxon>
    </lineage>
</organism>
<dbReference type="PANTHER" id="PTHR46796">
    <property type="entry name" value="HTH-TYPE TRANSCRIPTIONAL ACTIVATOR RHAS-RELATED"/>
    <property type="match status" value="1"/>
</dbReference>
<dbReference type="EMBL" id="MSGO01000079">
    <property type="protein sequence ID" value="OLL13082.1"/>
    <property type="molecule type" value="Genomic_DNA"/>
</dbReference>
<dbReference type="RefSeq" id="WP_075250385.1">
    <property type="nucleotide sequence ID" value="NZ_MSGO01000079.1"/>
</dbReference>
<dbReference type="InterPro" id="IPR018060">
    <property type="entry name" value="HTH_AraC"/>
</dbReference>
<dbReference type="PANTHER" id="PTHR46796:SF15">
    <property type="entry name" value="BLL1074 PROTEIN"/>
    <property type="match status" value="1"/>
</dbReference>
<keyword evidence="1" id="KW-0805">Transcription regulation</keyword>
<dbReference type="GO" id="GO:0003700">
    <property type="term" value="F:DNA-binding transcription factor activity"/>
    <property type="evidence" value="ECO:0007669"/>
    <property type="project" value="InterPro"/>
</dbReference>
<feature type="domain" description="HTH araC/xylS-type" evidence="4">
    <location>
        <begin position="131"/>
        <end position="221"/>
    </location>
</feature>
<dbReference type="InterPro" id="IPR009057">
    <property type="entry name" value="Homeodomain-like_sf"/>
</dbReference>
<evidence type="ECO:0000313" key="6">
    <source>
        <dbReference type="Proteomes" id="UP000185736"/>
    </source>
</evidence>
<dbReference type="SMART" id="SM00342">
    <property type="entry name" value="HTH_ARAC"/>
    <property type="match status" value="1"/>
</dbReference>
<dbReference type="PROSITE" id="PS01124">
    <property type="entry name" value="HTH_ARAC_FAMILY_2"/>
    <property type="match status" value="1"/>
</dbReference>
<proteinExistence type="predicted"/>
<name>A0A1Q8HW51_9ACTO</name>
<accession>A0A1Q8HW51</accession>
<comment type="caution">
    <text evidence="5">The sequence shown here is derived from an EMBL/GenBank/DDBJ whole genome shotgun (WGS) entry which is preliminary data.</text>
</comment>
<dbReference type="SUPFAM" id="SSF46689">
    <property type="entry name" value="Homeodomain-like"/>
    <property type="match status" value="1"/>
</dbReference>
<evidence type="ECO:0000259" key="4">
    <source>
        <dbReference type="PROSITE" id="PS01124"/>
    </source>
</evidence>
<gene>
    <name evidence="5" type="ORF">BKH32_12845</name>
</gene>
<evidence type="ECO:0000256" key="1">
    <source>
        <dbReference type="ARBA" id="ARBA00023015"/>
    </source>
</evidence>
<dbReference type="Proteomes" id="UP000185736">
    <property type="component" value="Unassembled WGS sequence"/>
</dbReference>